<dbReference type="InterPro" id="IPR015867">
    <property type="entry name" value="N-reg_PII/ATP_PRibTrfase_C"/>
</dbReference>
<dbReference type="PANTHER" id="PTHR23419">
    <property type="entry name" value="DIVALENT CATION TOLERANCE CUTA-RELATED"/>
    <property type="match status" value="1"/>
</dbReference>
<keyword evidence="3" id="KW-1185">Reference proteome</keyword>
<dbReference type="Gene3D" id="3.30.70.120">
    <property type="match status" value="1"/>
</dbReference>
<dbReference type="SUPFAM" id="SSF54913">
    <property type="entry name" value="GlnB-like"/>
    <property type="match status" value="1"/>
</dbReference>
<name>A0ABU0W6J7_9GAMM</name>
<dbReference type="EMBL" id="JAVDDT010000003">
    <property type="protein sequence ID" value="MDQ2069634.1"/>
    <property type="molecule type" value="Genomic_DNA"/>
</dbReference>
<dbReference type="Pfam" id="PF03091">
    <property type="entry name" value="CutA1"/>
    <property type="match status" value="1"/>
</dbReference>
<proteinExistence type="inferred from homology"/>
<dbReference type="InterPro" id="IPR011322">
    <property type="entry name" value="N-reg_PII-like_a/b"/>
</dbReference>
<accession>A0ABU0W6J7</accession>
<dbReference type="RefSeq" id="WP_306728131.1">
    <property type="nucleotide sequence ID" value="NZ_JAVDDT010000003.1"/>
</dbReference>
<sequence>MSEYRVVFCTCPDTDVAGNLASRLVAEKLAACVNILPGLTSVYEWQGKVESDPEVLLIIKTADDRLPTLIERVEALHPYEVPEVIALPIEAGLPAYLNWINDETRPQ</sequence>
<organism evidence="2 3">
    <name type="scientific">Natronospira bacteriovora</name>
    <dbReference type="NCBI Taxonomy" id="3069753"/>
    <lineage>
        <taxon>Bacteria</taxon>
        <taxon>Pseudomonadati</taxon>
        <taxon>Pseudomonadota</taxon>
        <taxon>Gammaproteobacteria</taxon>
        <taxon>Natronospirales</taxon>
        <taxon>Natronospiraceae</taxon>
        <taxon>Natronospira</taxon>
    </lineage>
</organism>
<dbReference type="PANTHER" id="PTHR23419:SF8">
    <property type="entry name" value="FI09726P"/>
    <property type="match status" value="1"/>
</dbReference>
<evidence type="ECO:0000313" key="2">
    <source>
        <dbReference type="EMBL" id="MDQ2069634.1"/>
    </source>
</evidence>
<dbReference type="InterPro" id="IPR004323">
    <property type="entry name" value="Ion_tolerance_CutA"/>
</dbReference>
<comment type="caution">
    <text evidence="2">The sequence shown here is derived from an EMBL/GenBank/DDBJ whole genome shotgun (WGS) entry which is preliminary data.</text>
</comment>
<dbReference type="Proteomes" id="UP001239019">
    <property type="component" value="Unassembled WGS sequence"/>
</dbReference>
<evidence type="ECO:0000313" key="3">
    <source>
        <dbReference type="Proteomes" id="UP001239019"/>
    </source>
</evidence>
<reference evidence="2 3" key="1">
    <citation type="submission" date="2023-08" db="EMBL/GenBank/DDBJ databases">
        <title>Whole-genome sequencing of halo(alkali)philic microorganisms from hypersaline lakes.</title>
        <authorList>
            <person name="Sorokin D.Y."/>
            <person name="Abbas B."/>
            <person name="Merkel A.Y."/>
        </authorList>
    </citation>
    <scope>NUCLEOTIDE SEQUENCE [LARGE SCALE GENOMIC DNA]</scope>
    <source>
        <strain evidence="2 3">AB-CW4</strain>
    </source>
</reference>
<evidence type="ECO:0000256" key="1">
    <source>
        <dbReference type="ARBA" id="ARBA00010169"/>
    </source>
</evidence>
<comment type="similarity">
    <text evidence="1">Belongs to the CutA family.</text>
</comment>
<gene>
    <name evidence="2" type="primary">cutA</name>
    <name evidence="2" type="ORF">RBH19_07100</name>
</gene>
<protein>
    <submittedName>
        <fullName evidence="2">Divalent-cation tolerance protein CutA</fullName>
    </submittedName>
</protein>